<dbReference type="SUPFAM" id="SSF52317">
    <property type="entry name" value="Class I glutamine amidotransferase-like"/>
    <property type="match status" value="1"/>
</dbReference>
<dbReference type="PANTHER" id="PTHR43280">
    <property type="entry name" value="ARAC-FAMILY TRANSCRIPTIONAL REGULATOR"/>
    <property type="match status" value="1"/>
</dbReference>
<dbReference type="AlphaFoldDB" id="A0A1M4ZR44"/>
<protein>
    <submittedName>
        <fullName evidence="5">Transcriptional regulator GlxA family, contains an amidase domain and an AraC-type DNA-binding HTH domain</fullName>
    </submittedName>
</protein>
<dbReference type="Pfam" id="PF01965">
    <property type="entry name" value="DJ-1_PfpI"/>
    <property type="match status" value="1"/>
</dbReference>
<evidence type="ECO:0000256" key="2">
    <source>
        <dbReference type="ARBA" id="ARBA00023125"/>
    </source>
</evidence>
<dbReference type="PROSITE" id="PS00041">
    <property type="entry name" value="HTH_ARAC_FAMILY_1"/>
    <property type="match status" value="1"/>
</dbReference>
<keyword evidence="6" id="KW-1185">Reference proteome</keyword>
<dbReference type="EMBL" id="FQUU01000007">
    <property type="protein sequence ID" value="SHF20509.1"/>
    <property type="molecule type" value="Genomic_DNA"/>
</dbReference>
<gene>
    <name evidence="5" type="ORF">SAMN02745131_02042</name>
</gene>
<dbReference type="GO" id="GO:0043565">
    <property type="term" value="F:sequence-specific DNA binding"/>
    <property type="evidence" value="ECO:0007669"/>
    <property type="project" value="InterPro"/>
</dbReference>
<reference evidence="5 6" key="1">
    <citation type="submission" date="2016-11" db="EMBL/GenBank/DDBJ databases">
        <authorList>
            <person name="Jaros S."/>
            <person name="Januszkiewicz K."/>
            <person name="Wedrychowicz H."/>
        </authorList>
    </citation>
    <scope>NUCLEOTIDE SEQUENCE [LARGE SCALE GENOMIC DNA]</scope>
    <source>
        <strain evidence="5 6">DSM 18119</strain>
    </source>
</reference>
<dbReference type="GO" id="GO:0003700">
    <property type="term" value="F:DNA-binding transcription factor activity"/>
    <property type="evidence" value="ECO:0007669"/>
    <property type="project" value="InterPro"/>
</dbReference>
<evidence type="ECO:0000256" key="1">
    <source>
        <dbReference type="ARBA" id="ARBA00023015"/>
    </source>
</evidence>
<keyword evidence="3" id="KW-0804">Transcription</keyword>
<dbReference type="Gene3D" id="1.10.10.60">
    <property type="entry name" value="Homeodomain-like"/>
    <property type="match status" value="2"/>
</dbReference>
<evidence type="ECO:0000259" key="4">
    <source>
        <dbReference type="PROSITE" id="PS01124"/>
    </source>
</evidence>
<sequence length="322" mass="37313">MKHVSILPLYEATLSSIDSSHQLFSRINDFMKYQGKPPFYEVEIVGIDKKTKLNNGLYHIHTDKTIQQIIKTDVIVIPLLCGDFRKAIIKNKKYTEWVIEQYDNHAEIVCLCVGSFFLASTGLLKNKNCAVHWAVKNEFTAMFPDINITDNTIITDENGIYTSGGGFSYLNLLLYIFEKHLGREISILASKMFEIDIERKSQNPFVIFMGQKQHGDEVVLQAQEFIEKNPADTFNVDDICNRFSIGRRTFERRFKKNTNNSIVEYIQRVKVEAAKKQLETGRKTINEIIYDIGYNDIDAFRKVFKKFTDLSPIDYRKKFAVQ</sequence>
<feature type="domain" description="HTH araC/xylS-type" evidence="4">
    <location>
        <begin position="220"/>
        <end position="318"/>
    </location>
</feature>
<dbReference type="STRING" id="1121884.SAMN02745131_02042"/>
<dbReference type="InterPro" id="IPR029062">
    <property type="entry name" value="Class_I_gatase-like"/>
</dbReference>
<dbReference type="Gene3D" id="3.40.50.880">
    <property type="match status" value="1"/>
</dbReference>
<dbReference type="InterPro" id="IPR018062">
    <property type="entry name" value="HTH_AraC-typ_CS"/>
</dbReference>
<evidence type="ECO:0000313" key="5">
    <source>
        <dbReference type="EMBL" id="SHF20509.1"/>
    </source>
</evidence>
<name>A0A1M4ZR44_9BACT</name>
<dbReference type="Pfam" id="PF12833">
    <property type="entry name" value="HTH_18"/>
    <property type="match status" value="1"/>
</dbReference>
<dbReference type="PROSITE" id="PS01124">
    <property type="entry name" value="HTH_ARAC_FAMILY_2"/>
    <property type="match status" value="1"/>
</dbReference>
<keyword evidence="1" id="KW-0805">Transcription regulation</keyword>
<organism evidence="5 6">
    <name type="scientific">Flavisolibacter ginsengisoli DSM 18119</name>
    <dbReference type="NCBI Taxonomy" id="1121884"/>
    <lineage>
        <taxon>Bacteria</taxon>
        <taxon>Pseudomonadati</taxon>
        <taxon>Bacteroidota</taxon>
        <taxon>Chitinophagia</taxon>
        <taxon>Chitinophagales</taxon>
        <taxon>Chitinophagaceae</taxon>
        <taxon>Flavisolibacter</taxon>
    </lineage>
</organism>
<dbReference type="SMART" id="SM00342">
    <property type="entry name" value="HTH_ARAC"/>
    <property type="match status" value="1"/>
</dbReference>
<dbReference type="Proteomes" id="UP000184048">
    <property type="component" value="Unassembled WGS sequence"/>
</dbReference>
<evidence type="ECO:0000313" key="6">
    <source>
        <dbReference type="Proteomes" id="UP000184048"/>
    </source>
</evidence>
<dbReference type="OrthoDB" id="9797097at2"/>
<evidence type="ECO:0000256" key="3">
    <source>
        <dbReference type="ARBA" id="ARBA00023163"/>
    </source>
</evidence>
<dbReference type="SUPFAM" id="SSF46689">
    <property type="entry name" value="Homeodomain-like"/>
    <property type="match status" value="2"/>
</dbReference>
<dbReference type="PANTHER" id="PTHR43280:SF2">
    <property type="entry name" value="HTH-TYPE TRANSCRIPTIONAL REGULATOR EXSA"/>
    <property type="match status" value="1"/>
</dbReference>
<accession>A0A1M4ZR44</accession>
<keyword evidence="2 5" id="KW-0238">DNA-binding</keyword>
<dbReference type="InterPro" id="IPR002818">
    <property type="entry name" value="DJ-1/PfpI"/>
</dbReference>
<proteinExistence type="predicted"/>
<dbReference type="InterPro" id="IPR009057">
    <property type="entry name" value="Homeodomain-like_sf"/>
</dbReference>
<dbReference type="InterPro" id="IPR018060">
    <property type="entry name" value="HTH_AraC"/>
</dbReference>